<dbReference type="PANTHER" id="PTHR11245:SF6">
    <property type="entry name" value="DUF19 DOMAIN-CONTAINING PROTEIN"/>
    <property type="match status" value="1"/>
</dbReference>
<dbReference type="AlphaFoldDB" id="A0AAV5UI55"/>
<dbReference type="InterPro" id="IPR004978">
    <property type="entry name" value="Stanniocalcin"/>
</dbReference>
<comment type="caution">
    <text evidence="6">The sequence shown here is derived from an EMBL/GenBank/DDBJ whole genome shotgun (WGS) entry which is preliminary data.</text>
</comment>
<dbReference type="Proteomes" id="UP001432027">
    <property type="component" value="Unassembled WGS sequence"/>
</dbReference>
<keyword evidence="4" id="KW-1015">Disulfide bond</keyword>
<evidence type="ECO:0000313" key="7">
    <source>
        <dbReference type="Proteomes" id="UP001432027"/>
    </source>
</evidence>
<reference evidence="6" key="1">
    <citation type="submission" date="2023-10" db="EMBL/GenBank/DDBJ databases">
        <title>Genome assembly of Pristionchus species.</title>
        <authorList>
            <person name="Yoshida K."/>
            <person name="Sommer R.J."/>
        </authorList>
    </citation>
    <scope>NUCLEOTIDE SEQUENCE</scope>
    <source>
        <strain evidence="6">RS0144</strain>
    </source>
</reference>
<dbReference type="Pfam" id="PF05225">
    <property type="entry name" value="HTH_psq"/>
    <property type="match status" value="1"/>
</dbReference>
<name>A0AAV5UI55_9BILA</name>
<evidence type="ECO:0000256" key="4">
    <source>
        <dbReference type="ARBA" id="ARBA00023157"/>
    </source>
</evidence>
<dbReference type="GO" id="GO:0003677">
    <property type="term" value="F:DNA binding"/>
    <property type="evidence" value="ECO:0007669"/>
    <property type="project" value="InterPro"/>
</dbReference>
<gene>
    <name evidence="6" type="ORF">PENTCL1PPCAC_28476</name>
</gene>
<dbReference type="InterPro" id="IPR007889">
    <property type="entry name" value="HTH_Psq"/>
</dbReference>
<sequence length="1170" mass="133389">MKRIYYSCSSRLYGVKLFEAPASWQRYPNACLRVTAVAVQANDFLDKDRLYSALIRIVRRQMTFNEASASHHISLNIIREVYKKIFNAMSDVMMKLMDQKKKDIELGGMEMDETGFVFDNVSEEELTTITNAKGEEYAVKDNSDVPLKNGRFDELSSSKAETNIARRPVNPPRPPEETVIIKEELLEYRSNGVDLMHSPLVEVKEEANKLGVFPHELVDPKQEEELDEFPNEIASQRQELFDGPILMDETEYANHADSTTDYSSLRSEFKYEDDSEYFVNREIKEEPMDDPVLSQHNDPSFLSCMDDLECYEPMAHDVKKEEEDDEQDVDAPDEEENEEITRAIETALVSSKLAGTQAAVMREALKDSMMRAVPVKDIVNVYGFQDQFGICNLINKARVFLKGICRQAGKSLPAIYAAFNANVKTFVPGEPLDPRDTKRIEKIREVITAIVKRCMYQRTGKEALRAALYSVCVGELTLNAASNKFNLPQSTLHPYMFKARQRLGSVLPPQATAPVLWNDQMKKYKPTSQVNPDCSSSIGLNPSSKLSYAMEELDRTIIDLVITSHYDASGKQAIYEGVLAVITEGISVPEASKRTGIPASTIQTYAGRTRNALNIPTKTEDVEFIPRRKEPPTIALIAKADTATREEVERLATAQLSVMVDTSRREVFFRAVVASVLGEKTIREACEEDSLAPSSIHPYVTKIRHILGKRCPAPKLVVNAKTSTAVKKDKRMNDDQLVTLREDEVIAIDGITVPKSVGLLTRLMTIGQIDYAHAQPFLGSREELKGKLKMIVKAFHYRGQVGNLLEAICHVYVEDQTIPEACQKYKVNYTTLANYARAIKIFIDFSKSPCTQEFTDAANRGKGSNTPEDETDTRRIAEVTRPEIMTKDEIKEEPIDSPRNPLTSTVFLSKADQLKDTLWNGEGIDYITRTMKTLYQHKGWKFDYNGDDNANLLSTLFLPQVSDQKKMDRLKCVIQYVVNDRHAGKRERLYIRPFLIHHLCNGFAIDHLLELFQERIPHTKEQLVEYCNIISEIYKKSGSTMLELVANLTKCYRIFDLKDVERKQQEELMREMRKKFPFLTNERWIPTTRETLSVETLERRKNGCDIYLYYALLAIEKLRELGYLLSDPFINEIVRVTAYNIPHTICGREHGAEWSTQYIKNVIVRNKSRL</sequence>
<dbReference type="EMBL" id="BTSX01000006">
    <property type="protein sequence ID" value="GMT06302.1"/>
    <property type="molecule type" value="Genomic_DNA"/>
</dbReference>
<dbReference type="GO" id="GO:0005179">
    <property type="term" value="F:hormone activity"/>
    <property type="evidence" value="ECO:0007669"/>
    <property type="project" value="UniProtKB-KW"/>
</dbReference>
<evidence type="ECO:0000256" key="1">
    <source>
        <dbReference type="ARBA" id="ARBA00008693"/>
    </source>
</evidence>
<dbReference type="GO" id="GO:0005615">
    <property type="term" value="C:extracellular space"/>
    <property type="evidence" value="ECO:0007669"/>
    <property type="project" value="TreeGrafter"/>
</dbReference>
<proteinExistence type="inferred from homology"/>
<evidence type="ECO:0000259" key="5">
    <source>
        <dbReference type="Pfam" id="PF05225"/>
    </source>
</evidence>
<accession>A0AAV5UI55</accession>
<keyword evidence="3" id="KW-0372">Hormone</keyword>
<feature type="domain" description="HTH psq-type" evidence="5">
    <location>
        <begin position="462"/>
        <end position="498"/>
    </location>
</feature>
<dbReference type="GO" id="GO:0006874">
    <property type="term" value="P:intracellular calcium ion homeostasis"/>
    <property type="evidence" value="ECO:0007669"/>
    <property type="project" value="TreeGrafter"/>
</dbReference>
<comment type="similarity">
    <text evidence="1">Belongs to the stanniocalcin family.</text>
</comment>
<evidence type="ECO:0000256" key="3">
    <source>
        <dbReference type="ARBA" id="ARBA00022702"/>
    </source>
</evidence>
<evidence type="ECO:0000256" key="2">
    <source>
        <dbReference type="ARBA" id="ARBA00011748"/>
    </source>
</evidence>
<comment type="subunit">
    <text evidence="2">Homodimer; disulfide-linked.</text>
</comment>
<evidence type="ECO:0000313" key="6">
    <source>
        <dbReference type="EMBL" id="GMT06302.1"/>
    </source>
</evidence>
<keyword evidence="7" id="KW-1185">Reference proteome</keyword>
<dbReference type="PANTHER" id="PTHR11245">
    <property type="entry name" value="STANNIOCALCIN"/>
    <property type="match status" value="1"/>
</dbReference>
<protein>
    <recommendedName>
        <fullName evidence="5">HTH psq-type domain-containing protein</fullName>
    </recommendedName>
</protein>
<organism evidence="6 7">
    <name type="scientific">Pristionchus entomophagus</name>
    <dbReference type="NCBI Taxonomy" id="358040"/>
    <lineage>
        <taxon>Eukaryota</taxon>
        <taxon>Metazoa</taxon>
        <taxon>Ecdysozoa</taxon>
        <taxon>Nematoda</taxon>
        <taxon>Chromadorea</taxon>
        <taxon>Rhabditida</taxon>
        <taxon>Rhabditina</taxon>
        <taxon>Diplogasteromorpha</taxon>
        <taxon>Diplogasteroidea</taxon>
        <taxon>Neodiplogasteridae</taxon>
        <taxon>Pristionchus</taxon>
    </lineage>
</organism>